<dbReference type="InterPro" id="IPR005659">
    <property type="entry name" value="Chemorcpt_Glu_NH3ase_CheD"/>
</dbReference>
<comment type="catalytic activity">
    <reaction evidence="3">
        <text>L-glutaminyl-[protein] + H2O = L-glutamyl-[protein] + NH4(+)</text>
        <dbReference type="Rhea" id="RHEA:16441"/>
        <dbReference type="Rhea" id="RHEA-COMP:10207"/>
        <dbReference type="Rhea" id="RHEA-COMP:10208"/>
        <dbReference type="ChEBI" id="CHEBI:15377"/>
        <dbReference type="ChEBI" id="CHEBI:28938"/>
        <dbReference type="ChEBI" id="CHEBI:29973"/>
        <dbReference type="ChEBI" id="CHEBI:30011"/>
        <dbReference type="EC" id="3.5.1.44"/>
    </reaction>
</comment>
<dbReference type="InterPro" id="IPR038592">
    <property type="entry name" value="CheD-like_sf"/>
</dbReference>
<comment type="caution">
    <text evidence="4">The sequence shown here is derived from an EMBL/GenBank/DDBJ whole genome shotgun (WGS) entry which is preliminary data.</text>
</comment>
<dbReference type="Proteomes" id="UP000059074">
    <property type="component" value="Unassembled WGS sequence"/>
</dbReference>
<dbReference type="GO" id="GO:0050568">
    <property type="term" value="F:protein-glutamine glutaminase activity"/>
    <property type="evidence" value="ECO:0007669"/>
    <property type="project" value="UniProtKB-UniRule"/>
</dbReference>
<dbReference type="CDD" id="cd16352">
    <property type="entry name" value="CheD"/>
    <property type="match status" value="1"/>
</dbReference>
<gene>
    <name evidence="3" type="primary">cheD</name>
    <name evidence="4" type="ORF">APY04_2701</name>
</gene>
<proteinExistence type="inferred from homology"/>
<keyword evidence="5" id="KW-1185">Reference proteome</keyword>
<dbReference type="EC" id="3.5.1.44" evidence="3"/>
<evidence type="ECO:0000313" key="5">
    <source>
        <dbReference type="Proteomes" id="UP000059074"/>
    </source>
</evidence>
<evidence type="ECO:0000256" key="1">
    <source>
        <dbReference type="ARBA" id="ARBA00022500"/>
    </source>
</evidence>
<sequence length="178" mass="19260">MTNTLCARKHVMEGQFHVSDDPNLVLTTVLGSCVAACVRDPVARIGGMNHFLLPGDADRLQSRDAERYGVHLMELLVNGLMARGAQRNRLEAKLFGGARTIFKSSDIGAMNAEFAQRFLKTEGISLVGKSLGGSSGRRLEYWPVSGRARQNFVGDAVPLAPRPAPVAPPMPDGDLELF</sequence>
<comment type="function">
    <text evidence="3">Probably deamidates glutamine residues to glutamate on methyl-accepting chemotaxis receptors (MCPs), playing an important role in chemotaxis.</text>
</comment>
<comment type="similarity">
    <text evidence="3">Belongs to the CheD family.</text>
</comment>
<protein>
    <recommendedName>
        <fullName evidence="3">Probable chemoreceptor glutamine deamidase CheD</fullName>
        <ecNumber evidence="3">3.5.1.44</ecNumber>
    </recommendedName>
</protein>
<dbReference type="RefSeq" id="WP_068463310.1">
    <property type="nucleotide sequence ID" value="NZ_JAEFBX010000001.1"/>
</dbReference>
<evidence type="ECO:0000256" key="2">
    <source>
        <dbReference type="ARBA" id="ARBA00022801"/>
    </source>
</evidence>
<dbReference type="PANTHER" id="PTHR35147">
    <property type="entry name" value="CHEMORECEPTOR GLUTAMINE DEAMIDASE CHED-RELATED"/>
    <property type="match status" value="1"/>
</dbReference>
<accession>A0A109BBQ3</accession>
<evidence type="ECO:0000256" key="3">
    <source>
        <dbReference type="HAMAP-Rule" id="MF_01440"/>
    </source>
</evidence>
<keyword evidence="2 3" id="KW-0378">Hydrolase</keyword>
<dbReference type="InterPro" id="IPR011324">
    <property type="entry name" value="Cytotoxic_necrot_fac-like_cat"/>
</dbReference>
<keyword evidence="1 3" id="KW-0145">Chemotaxis</keyword>
<dbReference type="Pfam" id="PF03975">
    <property type="entry name" value="CheD"/>
    <property type="match status" value="1"/>
</dbReference>
<dbReference type="Gene3D" id="3.30.1330.200">
    <property type="match status" value="1"/>
</dbReference>
<dbReference type="OrthoDB" id="9807202at2"/>
<dbReference type="PANTHER" id="PTHR35147:SF3">
    <property type="entry name" value="CHEMORECEPTOR GLUTAMINE DEAMIDASE CHED 1-RELATED"/>
    <property type="match status" value="1"/>
</dbReference>
<dbReference type="STRING" id="121290.APY04_2701"/>
<dbReference type="EMBL" id="LMTR01000075">
    <property type="protein sequence ID" value="KWT65854.1"/>
    <property type="molecule type" value="Genomic_DNA"/>
</dbReference>
<reference evidence="4 5" key="1">
    <citation type="submission" date="2015-10" db="EMBL/GenBank/DDBJ databases">
        <title>Transcriptomic analysis of a linuron degrading triple-species bacterial consortium.</title>
        <authorList>
            <person name="Albers P."/>
        </authorList>
    </citation>
    <scope>NUCLEOTIDE SEQUENCE [LARGE SCALE GENOMIC DNA]</scope>
    <source>
        <strain evidence="4 5">WDL6</strain>
    </source>
</reference>
<dbReference type="AlphaFoldDB" id="A0A109BBQ3"/>
<dbReference type="PATRIC" id="fig|121290.4.peg.2014"/>
<dbReference type="GO" id="GO:0006935">
    <property type="term" value="P:chemotaxis"/>
    <property type="evidence" value="ECO:0007669"/>
    <property type="project" value="UniProtKB-UniRule"/>
</dbReference>
<evidence type="ECO:0000313" key="4">
    <source>
        <dbReference type="EMBL" id="KWT65854.1"/>
    </source>
</evidence>
<dbReference type="HAMAP" id="MF_01440">
    <property type="entry name" value="CheD"/>
    <property type="match status" value="1"/>
</dbReference>
<organism evidence="4 5">
    <name type="scientific">Hyphomicrobium sulfonivorans</name>
    <dbReference type="NCBI Taxonomy" id="121290"/>
    <lineage>
        <taxon>Bacteria</taxon>
        <taxon>Pseudomonadati</taxon>
        <taxon>Pseudomonadota</taxon>
        <taxon>Alphaproteobacteria</taxon>
        <taxon>Hyphomicrobiales</taxon>
        <taxon>Hyphomicrobiaceae</taxon>
        <taxon>Hyphomicrobium</taxon>
    </lineage>
</organism>
<dbReference type="SUPFAM" id="SSF64438">
    <property type="entry name" value="CNF1/YfiH-like putative cysteine hydrolases"/>
    <property type="match status" value="1"/>
</dbReference>
<name>A0A109BBQ3_HYPSL</name>